<feature type="region of interest" description="Disordered" evidence="1">
    <location>
        <begin position="56"/>
        <end position="79"/>
    </location>
</feature>
<evidence type="ECO:0000256" key="1">
    <source>
        <dbReference type="SAM" id="MobiDB-lite"/>
    </source>
</evidence>
<proteinExistence type="predicted"/>
<dbReference type="Proteomes" id="UP001596118">
    <property type="component" value="Unassembled WGS sequence"/>
</dbReference>
<organism evidence="2 3">
    <name type="scientific">Halorubrum rubrum</name>
    <dbReference type="NCBI Taxonomy" id="1126240"/>
    <lineage>
        <taxon>Archaea</taxon>
        <taxon>Methanobacteriati</taxon>
        <taxon>Methanobacteriota</taxon>
        <taxon>Stenosarchaea group</taxon>
        <taxon>Halobacteria</taxon>
        <taxon>Halobacteriales</taxon>
        <taxon>Haloferacaceae</taxon>
        <taxon>Halorubrum</taxon>
    </lineage>
</organism>
<sequence length="79" mass="8522">MSETCPHLEYREEGDGRSFEVARAFCTATGSFVQPMRADVCNARHGLDPTTDCEFYVEPDGETGDGSDGNADEGEGGNR</sequence>
<evidence type="ECO:0000313" key="2">
    <source>
        <dbReference type="EMBL" id="MFC5277160.1"/>
    </source>
</evidence>
<comment type="caution">
    <text evidence="2">The sequence shown here is derived from an EMBL/GenBank/DDBJ whole genome shotgun (WGS) entry which is preliminary data.</text>
</comment>
<reference evidence="2 3" key="1">
    <citation type="journal article" date="2019" name="Int. J. Syst. Evol. Microbiol.">
        <title>The Global Catalogue of Microorganisms (GCM) 10K type strain sequencing project: providing services to taxonomists for standard genome sequencing and annotation.</title>
        <authorList>
            <consortium name="The Broad Institute Genomics Platform"/>
            <consortium name="The Broad Institute Genome Sequencing Center for Infectious Disease"/>
            <person name="Wu L."/>
            <person name="Ma J."/>
        </authorList>
    </citation>
    <scope>NUCLEOTIDE SEQUENCE [LARGE SCALE GENOMIC DNA]</scope>
    <source>
        <strain evidence="2 3">CGMCC 1.12124</strain>
    </source>
</reference>
<keyword evidence="3" id="KW-1185">Reference proteome</keyword>
<evidence type="ECO:0000313" key="3">
    <source>
        <dbReference type="Proteomes" id="UP001596118"/>
    </source>
</evidence>
<gene>
    <name evidence="2" type="ORF">ACFPM1_00035</name>
</gene>
<name>A0ABD5QWW3_9EURY</name>
<dbReference type="AlphaFoldDB" id="A0ABD5QWW3"/>
<dbReference type="EMBL" id="JBHSKY010000001">
    <property type="protein sequence ID" value="MFC5277160.1"/>
    <property type="molecule type" value="Genomic_DNA"/>
</dbReference>
<protein>
    <submittedName>
        <fullName evidence="2">Uncharacterized protein</fullName>
    </submittedName>
</protein>
<dbReference type="RefSeq" id="WP_256411890.1">
    <property type="nucleotide sequence ID" value="NZ_JANHDM010000007.1"/>
</dbReference>
<accession>A0ABD5QWW3</accession>